<feature type="region of interest" description="Disordered" evidence="2">
    <location>
        <begin position="168"/>
        <end position="195"/>
    </location>
</feature>
<feature type="region of interest" description="Disordered" evidence="2">
    <location>
        <begin position="591"/>
        <end position="617"/>
    </location>
</feature>
<dbReference type="PANTHER" id="PTHR43172">
    <property type="entry name" value="ADENYLOSUCCINATE LYASE"/>
    <property type="match status" value="1"/>
</dbReference>
<proteinExistence type="predicted"/>
<dbReference type="Gene3D" id="1.10.275.10">
    <property type="entry name" value="Fumarase/aspartase (N-terminal domain)"/>
    <property type="match status" value="1"/>
</dbReference>
<evidence type="ECO:0000313" key="3">
    <source>
        <dbReference type="Proteomes" id="UP000829291"/>
    </source>
</evidence>
<sequence length="617" mass="68176">MSEPVAKSSDSEFCNYRSPLSTRYASKEMQFNFSDQNKFRTWRWLWLHLAKAEMIEETGTVDEDGSIELSRSFVGNETKRYQNRRKARDEFLDHSIRAYLQSDRGAPRGRQSASHLKQAGCTIGAIRSYLNSAAGEANKIICGSLEFIPQQSLGQAYAEMAKISGKAPGTNSSFELNGGSSSSESSASSSQGTEGANSEFGMVGVAVNNLLNFDRLSIGEEKNRTVAAGGGNLFANVQEGYESLNLFENYTFGGNSHGNIDDQVNHSWDNNFADNCFDESNSQQEKIDGEIQFEVDNNFGAKNRKTGREGEQKSRVNRGKKNFAFEQSEGTVYAGSNLLDDNVQGPIEFGGEKFSRTIGTPLNNKRGDGFSNLLQKQFSEKNSGLTKSAAKAATITRSNLISNVCRQNDWQTIAVNNFNFANFAPPSGRENGRSMLTQNRNIGINSLVLDKNNKNSATGRCNNQRAQNFHQRGKMAALSQEHGYQINPNCMNLNNLNDGRDWISAQLAYNACDFNPDYFNANSCRLASSGNSLAAYLGQEFLPDQLQPVFVPSHNRQNNLRNLFHTGEKTLVNIAQAACCRIAPAQFQNKKTSNFENPPKAGRPILSRSHASLPQMH</sequence>
<keyword evidence="3" id="KW-1185">Reference proteome</keyword>
<protein>
    <submittedName>
        <fullName evidence="4">Uncharacterized protein LOC107226705 isoform X2</fullName>
    </submittedName>
</protein>
<accession>A0ABM3FDX5</accession>
<name>A0ABM3FDX5_NEOLC</name>
<feature type="region of interest" description="Disordered" evidence="2">
    <location>
        <begin position="300"/>
        <end position="319"/>
    </location>
</feature>
<dbReference type="GeneID" id="107226705"/>
<evidence type="ECO:0000256" key="2">
    <source>
        <dbReference type="SAM" id="MobiDB-lite"/>
    </source>
</evidence>
<evidence type="ECO:0000256" key="1">
    <source>
        <dbReference type="ARBA" id="ARBA00023239"/>
    </source>
</evidence>
<feature type="compositionally biased region" description="Low complexity" evidence="2">
    <location>
        <begin position="172"/>
        <end position="195"/>
    </location>
</feature>
<dbReference type="RefSeq" id="XP_046586221.1">
    <property type="nucleotide sequence ID" value="XM_046730265.1"/>
</dbReference>
<reference evidence="4" key="1">
    <citation type="submission" date="2025-08" db="UniProtKB">
        <authorList>
            <consortium name="RefSeq"/>
        </authorList>
    </citation>
    <scope>IDENTIFICATION</scope>
    <source>
        <tissue evidence="4">Thorax and Abdomen</tissue>
    </source>
</reference>
<gene>
    <name evidence="4" type="primary">LOC107226705</name>
</gene>
<evidence type="ECO:0000313" key="4">
    <source>
        <dbReference type="RefSeq" id="XP_046586221.1"/>
    </source>
</evidence>
<dbReference type="PANTHER" id="PTHR43172:SF1">
    <property type="entry name" value="ADENYLOSUCCINATE LYASE"/>
    <property type="match status" value="1"/>
</dbReference>
<dbReference type="Proteomes" id="UP000829291">
    <property type="component" value="Chromosome 2"/>
</dbReference>
<dbReference type="InterPro" id="IPR024083">
    <property type="entry name" value="Fumarase/histidase_N"/>
</dbReference>
<organism evidence="3 4">
    <name type="scientific">Neodiprion lecontei</name>
    <name type="common">Redheaded pine sawfly</name>
    <dbReference type="NCBI Taxonomy" id="441921"/>
    <lineage>
        <taxon>Eukaryota</taxon>
        <taxon>Metazoa</taxon>
        <taxon>Ecdysozoa</taxon>
        <taxon>Arthropoda</taxon>
        <taxon>Hexapoda</taxon>
        <taxon>Insecta</taxon>
        <taxon>Pterygota</taxon>
        <taxon>Neoptera</taxon>
        <taxon>Endopterygota</taxon>
        <taxon>Hymenoptera</taxon>
        <taxon>Tenthredinoidea</taxon>
        <taxon>Diprionidae</taxon>
        <taxon>Diprioninae</taxon>
        <taxon>Neodiprion</taxon>
    </lineage>
</organism>
<keyword evidence="1" id="KW-0456">Lyase</keyword>